<proteinExistence type="predicted"/>
<sequence length="172" mass="19385">MPCRRRSVRPPPRSPRTAWPGRSTRRPGSPSSLPRTTCASALRCCPAPTSPSARCSRTSSWSPRPPAARRSSPRRWPTPRRVRRGRRRTTSARCTRCSTGPPIRRWPRCRATRCSRSAAPWSIRPSCWWARSPTSADRSSRPRTWLSSSPTPTVPATSRRTRALRTCCRPSG</sequence>
<protein>
    <submittedName>
        <fullName evidence="2">Uncharacterized protein</fullName>
    </submittedName>
</protein>
<feature type="region of interest" description="Disordered" evidence="1">
    <location>
        <begin position="1"/>
        <end position="98"/>
    </location>
</feature>
<organism evidence="2">
    <name type="scientific">bioreactor metagenome</name>
    <dbReference type="NCBI Taxonomy" id="1076179"/>
    <lineage>
        <taxon>unclassified sequences</taxon>
        <taxon>metagenomes</taxon>
        <taxon>ecological metagenomes</taxon>
    </lineage>
</organism>
<feature type="region of interest" description="Disordered" evidence="1">
    <location>
        <begin position="131"/>
        <end position="162"/>
    </location>
</feature>
<feature type="compositionally biased region" description="Low complexity" evidence="1">
    <location>
        <begin position="20"/>
        <end position="37"/>
    </location>
</feature>
<feature type="compositionally biased region" description="Low complexity" evidence="1">
    <location>
        <begin position="147"/>
        <end position="158"/>
    </location>
</feature>
<comment type="caution">
    <text evidence="2">The sequence shown here is derived from an EMBL/GenBank/DDBJ whole genome shotgun (WGS) entry which is preliminary data.</text>
</comment>
<reference evidence="2" key="1">
    <citation type="submission" date="2019-08" db="EMBL/GenBank/DDBJ databases">
        <authorList>
            <person name="Kucharzyk K."/>
            <person name="Murdoch R.W."/>
            <person name="Higgins S."/>
            <person name="Loffler F."/>
        </authorList>
    </citation>
    <scope>NUCLEOTIDE SEQUENCE</scope>
</reference>
<name>A0A645CM38_9ZZZZ</name>
<feature type="compositionally biased region" description="Basic residues" evidence="1">
    <location>
        <begin position="71"/>
        <end position="90"/>
    </location>
</feature>
<dbReference type="AlphaFoldDB" id="A0A645CM38"/>
<evidence type="ECO:0000256" key="1">
    <source>
        <dbReference type="SAM" id="MobiDB-lite"/>
    </source>
</evidence>
<gene>
    <name evidence="2" type="ORF">SDC9_124959</name>
</gene>
<evidence type="ECO:0000313" key="2">
    <source>
        <dbReference type="EMBL" id="MPM77949.1"/>
    </source>
</evidence>
<accession>A0A645CM38</accession>
<dbReference type="EMBL" id="VSSQ01028289">
    <property type="protein sequence ID" value="MPM77949.1"/>
    <property type="molecule type" value="Genomic_DNA"/>
</dbReference>